<reference evidence="2" key="1">
    <citation type="submission" date="2024-01" db="EMBL/GenBank/DDBJ databases">
        <authorList>
            <person name="Webb A."/>
        </authorList>
    </citation>
    <scope>NUCLEOTIDE SEQUENCE</scope>
    <source>
        <strain evidence="2">Pm1</strain>
    </source>
</reference>
<gene>
    <name evidence="2" type="ORF">PM001_LOCUS27849</name>
</gene>
<comment type="caution">
    <text evidence="2">The sequence shown here is derived from an EMBL/GenBank/DDBJ whole genome shotgun (WGS) entry which is preliminary data.</text>
</comment>
<proteinExistence type="predicted"/>
<evidence type="ECO:0000256" key="1">
    <source>
        <dbReference type="SAM" id="MobiDB-lite"/>
    </source>
</evidence>
<dbReference type="EMBL" id="CAKLBY020000281">
    <property type="protein sequence ID" value="CAK7942699.1"/>
    <property type="molecule type" value="Genomic_DNA"/>
</dbReference>
<sequence length="62" mass="6960">MDRSEIQGASVAKGFKRSTASTTQRRSPVVKYVTLRVIAITKSNNWPLDKLDVVTFLYGVMK</sequence>
<name>A0AAV1V729_9STRA</name>
<dbReference type="Proteomes" id="UP001162060">
    <property type="component" value="Unassembled WGS sequence"/>
</dbReference>
<accession>A0AAV1V729</accession>
<protein>
    <submittedName>
        <fullName evidence="2">Uncharacterized protein</fullName>
    </submittedName>
</protein>
<organism evidence="2 3">
    <name type="scientific">Peronospora matthiolae</name>
    <dbReference type="NCBI Taxonomy" id="2874970"/>
    <lineage>
        <taxon>Eukaryota</taxon>
        <taxon>Sar</taxon>
        <taxon>Stramenopiles</taxon>
        <taxon>Oomycota</taxon>
        <taxon>Peronosporomycetes</taxon>
        <taxon>Peronosporales</taxon>
        <taxon>Peronosporaceae</taxon>
        <taxon>Peronospora</taxon>
    </lineage>
</organism>
<evidence type="ECO:0000313" key="3">
    <source>
        <dbReference type="Proteomes" id="UP001162060"/>
    </source>
</evidence>
<feature type="region of interest" description="Disordered" evidence="1">
    <location>
        <begin position="1"/>
        <end position="27"/>
    </location>
</feature>
<dbReference type="AlphaFoldDB" id="A0AAV1V729"/>
<evidence type="ECO:0000313" key="2">
    <source>
        <dbReference type="EMBL" id="CAK7942699.1"/>
    </source>
</evidence>